<dbReference type="AlphaFoldDB" id="A0A813Z223"/>
<comment type="caution">
    <text evidence="2">The sequence shown here is derived from an EMBL/GenBank/DDBJ whole genome shotgun (WGS) entry which is preliminary data.</text>
</comment>
<evidence type="ECO:0000313" key="5">
    <source>
        <dbReference type="Proteomes" id="UP000663877"/>
    </source>
</evidence>
<keyword evidence="1" id="KW-0472">Membrane</keyword>
<dbReference type="EMBL" id="CAJNOM010000353">
    <property type="protein sequence ID" value="CAF1384892.1"/>
    <property type="molecule type" value="Genomic_DNA"/>
</dbReference>
<gene>
    <name evidence="2" type="ORF">BJG266_LOCUS10012</name>
    <name evidence="3" type="ORF">QVE165_LOCUS35873</name>
</gene>
<keyword evidence="1" id="KW-0812">Transmembrane</keyword>
<reference evidence="2" key="1">
    <citation type="submission" date="2021-02" db="EMBL/GenBank/DDBJ databases">
        <authorList>
            <person name="Nowell W R."/>
        </authorList>
    </citation>
    <scope>NUCLEOTIDE SEQUENCE</scope>
</reference>
<evidence type="ECO:0000256" key="1">
    <source>
        <dbReference type="SAM" id="Phobius"/>
    </source>
</evidence>
<dbReference type="EMBL" id="CAJNOI010000034">
    <property type="protein sequence ID" value="CAF0892192.1"/>
    <property type="molecule type" value="Genomic_DNA"/>
</dbReference>
<dbReference type="InterPro" id="IPR022185">
    <property type="entry name" value="DUF3712"/>
</dbReference>
<name>A0A813Z223_9BILA</name>
<accession>A0A813Z223</accession>
<protein>
    <submittedName>
        <fullName evidence="2">Uncharacterized protein</fullName>
    </submittedName>
</protein>
<keyword evidence="4" id="KW-1185">Reference proteome</keyword>
<sequence>MSGRKSAASNHSVIFIRSSRIHSATENDREDLVKTTLEKSSDNKNKETSSKTITLCTICGRYKGFRMRRKLFIILCIAIALLAILTGILLVFYVIVPAIVRSTIDKAELSFRSINIEEIENDRFRLRAQLELSRTGSISATILSPLVINVDNVGIVRNEQPIIISGDADRSTIVPIDSPFIVSNLDAFHKFTRSLIFESQVIWHLTAKASIQPISSSMPVYSNIPFNKQVTLNALNGLQNVNIQSVSLRRSDRQHIFADIIIEIPNPSLFSIDLGELKFSLHYNNYSIGYIQSIDSNTTLHPGINAISLSGELQSKSSESYNALSTVVQNFLTGKTSSVKAVAGPNATSYSLLANGMEGLSLDVQMPSFDEQLIPSLIFNSMSLIPSTDEKKVSLSASIIIQINSPLGNQSPLDITTMDMNVFLVYENNSVGMLDVSQVPVKQNNEITYETNFNDKQLILTDTGKTYEKFAQNFINANETHPIQFSIIGFASITGSFALGPLNIHGIPIDNRVSLVGLKGLNNVYVHSISVDGEIDTALQLSINVTINNPGITNVQLQNFILYMADGDSGTVLGQVPIDLLILEPGNNNMLLNGLLAPLDQTDLPFVGKFFSAYLNGQTQLVKLYHELSTTENPTGMDLTISGLSMKADLNGIDTQLIRRVEVLNFGIEFDSIDVNKVYVTGQLLVLFELPSNVHMTFRALTTNINYTICFNNGSSMSQMSLYDLPVEHNQITNELLMNFNKQELLILDEKLFQEFAANLVLTNNVSITIEGLAAALAEVQIGNITLNDIPVSDTLHLIGYERFDNGLLTIDKIDLTGALSSDKLSLRVKTKIDNPSVVNIINGGRLSLDLRELTSNISLGSVIIDPFYLNPQDNSTLLDAQGIFMITKSNSAIAEQFISHMVCGIDNEVELCGTLSDNSIGTSIPLLSMAIADLRIRTKVPGLTGERTLVREVRLKKLSALQITGIPLGLVKTLSSRIRLKNPFSTPLAITSMNIRADLGAVINDNQQIGTVTDNTHININAYEDVLTPYIDVKITAKLTTMVSLLGPLLAGTIPLSLSGTITVVIDNQLTLVELPLTLLNITGTQESA</sequence>
<dbReference type="Pfam" id="PF12505">
    <property type="entry name" value="DUF3712"/>
    <property type="match status" value="3"/>
</dbReference>
<organism evidence="2 5">
    <name type="scientific">Adineta steineri</name>
    <dbReference type="NCBI Taxonomy" id="433720"/>
    <lineage>
        <taxon>Eukaryota</taxon>
        <taxon>Metazoa</taxon>
        <taxon>Spiralia</taxon>
        <taxon>Gnathifera</taxon>
        <taxon>Rotifera</taxon>
        <taxon>Eurotatoria</taxon>
        <taxon>Bdelloidea</taxon>
        <taxon>Adinetida</taxon>
        <taxon>Adinetidae</taxon>
        <taxon>Adineta</taxon>
    </lineage>
</organism>
<evidence type="ECO:0000313" key="3">
    <source>
        <dbReference type="EMBL" id="CAF1384892.1"/>
    </source>
</evidence>
<dbReference type="GO" id="GO:0016020">
    <property type="term" value="C:membrane"/>
    <property type="evidence" value="ECO:0007669"/>
    <property type="project" value="TreeGrafter"/>
</dbReference>
<dbReference type="Proteomes" id="UP000663832">
    <property type="component" value="Unassembled WGS sequence"/>
</dbReference>
<proteinExistence type="predicted"/>
<dbReference type="OrthoDB" id="10039566at2759"/>
<dbReference type="InterPro" id="IPR046368">
    <property type="entry name" value="Tag1"/>
</dbReference>
<feature type="transmembrane region" description="Helical" evidence="1">
    <location>
        <begin position="71"/>
        <end position="96"/>
    </location>
</feature>
<dbReference type="Proteomes" id="UP000663877">
    <property type="component" value="Unassembled WGS sequence"/>
</dbReference>
<keyword evidence="1" id="KW-1133">Transmembrane helix</keyword>
<evidence type="ECO:0000313" key="2">
    <source>
        <dbReference type="EMBL" id="CAF0892192.1"/>
    </source>
</evidence>
<evidence type="ECO:0000313" key="4">
    <source>
        <dbReference type="Proteomes" id="UP000663832"/>
    </source>
</evidence>
<dbReference type="PANTHER" id="PTHR35895:SF1">
    <property type="entry name" value="LIPID-BINDING SERUM GLYCOPROTEIN C-TERMINAL DOMAIN-CONTAINING PROTEIN"/>
    <property type="match status" value="1"/>
</dbReference>
<dbReference type="PANTHER" id="PTHR35895">
    <property type="entry name" value="CHROMOSOME 16, WHOLE GENOME SHOTGUN SEQUENCE"/>
    <property type="match status" value="1"/>
</dbReference>